<dbReference type="EC" id="3.1.3.25" evidence="8"/>
<evidence type="ECO:0000256" key="8">
    <source>
        <dbReference type="RuleBase" id="RU364068"/>
    </source>
</evidence>
<keyword evidence="4 7" id="KW-0479">Metal-binding</keyword>
<evidence type="ECO:0000256" key="1">
    <source>
        <dbReference type="ARBA" id="ARBA00001033"/>
    </source>
</evidence>
<dbReference type="GO" id="GO:0007165">
    <property type="term" value="P:signal transduction"/>
    <property type="evidence" value="ECO:0000318"/>
    <property type="project" value="GO_Central"/>
</dbReference>
<name>A2E0Y1_TRIV3</name>
<dbReference type="FunFam" id="3.40.190.80:FF:000020">
    <property type="entry name" value="Fructose-1,6-bisphosphatase/inositol-1-monophosphatase"/>
    <property type="match status" value="1"/>
</dbReference>
<dbReference type="SUPFAM" id="SSF56655">
    <property type="entry name" value="Carbohydrate phosphatase"/>
    <property type="match status" value="1"/>
</dbReference>
<dbReference type="VEuPathDB" id="TrichDB:TVAG_372100"/>
<dbReference type="eggNOG" id="KOG2951">
    <property type="taxonomic scope" value="Eukaryota"/>
</dbReference>
<dbReference type="PANTHER" id="PTHR20854">
    <property type="entry name" value="INOSITOL MONOPHOSPHATASE"/>
    <property type="match status" value="1"/>
</dbReference>
<evidence type="ECO:0000313" key="9">
    <source>
        <dbReference type="EMBL" id="EAY13736.1"/>
    </source>
</evidence>
<keyword evidence="5 8" id="KW-0378">Hydrolase</keyword>
<dbReference type="KEGG" id="tva:4771716"/>
<sequence length="280" mass="31058">MFSIEEAVKVIKQIARESGEIIMKHFYAQDFTEQTKATCADIVTQADLESDAHIREQIKKHFPQAGMITEEGKDILPQNPGKEEVWFCADPLDGTTNFSCGLPIFAVSIGILDSEHQPIGGCVYDPSRDEMFWAIKGKGAFLDAKGKTIQLHCRHKADLINCLVATGFHPDHVSNPDNNIKELSAVLPKVRCIRRCGSAALDLCYVGASRLDAYWENGPHIWDICAGWIIISEAGGVVTDYYGEPLTKQKLHENKIQLIAGSQENVTAISKLIESVRPRH</sequence>
<dbReference type="EMBL" id="DS113281">
    <property type="protein sequence ID" value="EAY13736.1"/>
    <property type="molecule type" value="Genomic_DNA"/>
</dbReference>
<comment type="pathway">
    <text evidence="8">Polyol metabolism; myo-inositol biosynthesis; myo-inositol from D-glucose 6-phosphate: step 2/2.</text>
</comment>
<keyword evidence="10" id="KW-1185">Reference proteome</keyword>
<organism evidence="9 10">
    <name type="scientific">Trichomonas vaginalis (strain ATCC PRA-98 / G3)</name>
    <dbReference type="NCBI Taxonomy" id="412133"/>
    <lineage>
        <taxon>Eukaryota</taxon>
        <taxon>Metamonada</taxon>
        <taxon>Parabasalia</taxon>
        <taxon>Trichomonadida</taxon>
        <taxon>Trichomonadidae</taxon>
        <taxon>Trichomonas</taxon>
    </lineage>
</organism>
<dbReference type="Gene3D" id="3.40.190.80">
    <property type="match status" value="1"/>
</dbReference>
<comment type="catalytic activity">
    <reaction evidence="1 8">
        <text>a myo-inositol phosphate + H2O = myo-inositol + phosphate</text>
        <dbReference type="Rhea" id="RHEA:24056"/>
        <dbReference type="ChEBI" id="CHEBI:15377"/>
        <dbReference type="ChEBI" id="CHEBI:17268"/>
        <dbReference type="ChEBI" id="CHEBI:43474"/>
        <dbReference type="ChEBI" id="CHEBI:84139"/>
        <dbReference type="EC" id="3.1.3.25"/>
    </reaction>
</comment>
<dbReference type="UniPathway" id="UPA00823">
    <property type="reaction ID" value="UER00788"/>
</dbReference>
<dbReference type="OMA" id="ERGLHPW"/>
<feature type="binding site" evidence="7">
    <location>
        <position position="93"/>
    </location>
    <ligand>
        <name>Mg(2+)</name>
        <dbReference type="ChEBI" id="CHEBI:18420"/>
        <label>2</label>
    </ligand>
</feature>
<dbReference type="Gene3D" id="3.30.540.10">
    <property type="entry name" value="Fructose-1,6-Bisphosphatase, subunit A, domain 1"/>
    <property type="match status" value="1"/>
</dbReference>
<keyword evidence="6 7" id="KW-0460">Magnesium</keyword>
<dbReference type="PANTHER" id="PTHR20854:SF4">
    <property type="entry name" value="INOSITOL-1-MONOPHOSPHATASE-RELATED"/>
    <property type="match status" value="1"/>
</dbReference>
<dbReference type="SMR" id="A2E0Y1"/>
<dbReference type="InterPro" id="IPR033942">
    <property type="entry name" value="IMPase"/>
</dbReference>
<dbReference type="VEuPathDB" id="TrichDB:TVAGG3_0326430"/>
<evidence type="ECO:0000313" key="10">
    <source>
        <dbReference type="Proteomes" id="UP000001542"/>
    </source>
</evidence>
<dbReference type="Pfam" id="PF00459">
    <property type="entry name" value="Inositol_P"/>
    <property type="match status" value="1"/>
</dbReference>
<reference evidence="9" key="2">
    <citation type="journal article" date="2007" name="Science">
        <title>Draft genome sequence of the sexually transmitted pathogen Trichomonas vaginalis.</title>
        <authorList>
            <person name="Carlton J.M."/>
            <person name="Hirt R.P."/>
            <person name="Silva J.C."/>
            <person name="Delcher A.L."/>
            <person name="Schatz M."/>
            <person name="Zhao Q."/>
            <person name="Wortman J.R."/>
            <person name="Bidwell S.L."/>
            <person name="Alsmark U.C.M."/>
            <person name="Besteiro S."/>
            <person name="Sicheritz-Ponten T."/>
            <person name="Noel C.J."/>
            <person name="Dacks J.B."/>
            <person name="Foster P.G."/>
            <person name="Simillion C."/>
            <person name="Van de Peer Y."/>
            <person name="Miranda-Saavedra D."/>
            <person name="Barton G.J."/>
            <person name="Westrop G.D."/>
            <person name="Mueller S."/>
            <person name="Dessi D."/>
            <person name="Fiori P.L."/>
            <person name="Ren Q."/>
            <person name="Paulsen I."/>
            <person name="Zhang H."/>
            <person name="Bastida-Corcuera F.D."/>
            <person name="Simoes-Barbosa A."/>
            <person name="Brown M.T."/>
            <person name="Hayes R.D."/>
            <person name="Mukherjee M."/>
            <person name="Okumura C.Y."/>
            <person name="Schneider R."/>
            <person name="Smith A.J."/>
            <person name="Vanacova S."/>
            <person name="Villalvazo M."/>
            <person name="Haas B.J."/>
            <person name="Pertea M."/>
            <person name="Feldblyum T.V."/>
            <person name="Utterback T.R."/>
            <person name="Shu C.L."/>
            <person name="Osoegawa K."/>
            <person name="de Jong P.J."/>
            <person name="Hrdy I."/>
            <person name="Horvathova L."/>
            <person name="Zubacova Z."/>
            <person name="Dolezal P."/>
            <person name="Malik S.B."/>
            <person name="Logsdon J.M. Jr."/>
            <person name="Henze K."/>
            <person name="Gupta A."/>
            <person name="Wang C.C."/>
            <person name="Dunne R.L."/>
            <person name="Upcroft J.A."/>
            <person name="Upcroft P."/>
            <person name="White O."/>
            <person name="Salzberg S.L."/>
            <person name="Tang P."/>
            <person name="Chiu C.-H."/>
            <person name="Lee Y.-S."/>
            <person name="Embley T.M."/>
            <person name="Coombs G.H."/>
            <person name="Mottram J.C."/>
            <person name="Tachezy J."/>
            <person name="Fraser-Liggett C.M."/>
            <person name="Johnson P.J."/>
        </authorList>
    </citation>
    <scope>NUCLEOTIDE SEQUENCE [LARGE SCALE GENOMIC DNA]</scope>
    <source>
        <strain evidence="9">G3</strain>
    </source>
</reference>
<dbReference type="GO" id="GO:0046872">
    <property type="term" value="F:metal ion binding"/>
    <property type="evidence" value="ECO:0007669"/>
    <property type="project" value="UniProtKB-KW"/>
</dbReference>
<dbReference type="GO" id="GO:0006021">
    <property type="term" value="P:inositol biosynthetic process"/>
    <property type="evidence" value="ECO:0007669"/>
    <property type="project" value="UniProtKB-UniPathway"/>
</dbReference>
<accession>A2E0Y1</accession>
<dbReference type="FunFam" id="3.30.540.10:FF:000052">
    <property type="entry name" value="Inositol-1-monophosphatase"/>
    <property type="match status" value="1"/>
</dbReference>
<dbReference type="InParanoid" id="A2E0Y1"/>
<dbReference type="CDD" id="cd01639">
    <property type="entry name" value="IMPase"/>
    <property type="match status" value="1"/>
</dbReference>
<feature type="binding site" evidence="7">
    <location>
        <position position="90"/>
    </location>
    <ligand>
        <name>Mg(2+)</name>
        <dbReference type="ChEBI" id="CHEBI:18420"/>
        <label>2</label>
    </ligand>
</feature>
<dbReference type="GO" id="GO:0006020">
    <property type="term" value="P:inositol metabolic process"/>
    <property type="evidence" value="ECO:0000318"/>
    <property type="project" value="GO_Central"/>
</dbReference>
<reference evidence="9" key="1">
    <citation type="submission" date="2006-10" db="EMBL/GenBank/DDBJ databases">
        <authorList>
            <person name="Amadeo P."/>
            <person name="Zhao Q."/>
            <person name="Wortman J."/>
            <person name="Fraser-Liggett C."/>
            <person name="Carlton J."/>
        </authorList>
    </citation>
    <scope>NUCLEOTIDE SEQUENCE</scope>
    <source>
        <strain evidence="9">G3</strain>
    </source>
</reference>
<dbReference type="RefSeq" id="XP_001325959.1">
    <property type="nucleotide sequence ID" value="XM_001325924.1"/>
</dbReference>
<evidence type="ECO:0000256" key="4">
    <source>
        <dbReference type="ARBA" id="ARBA00022723"/>
    </source>
</evidence>
<dbReference type="Proteomes" id="UP000001542">
    <property type="component" value="Unassembled WGS sequence"/>
</dbReference>
<dbReference type="InterPro" id="IPR000760">
    <property type="entry name" value="Inositol_monophosphatase-like"/>
</dbReference>
<dbReference type="GO" id="GO:0046854">
    <property type="term" value="P:phosphatidylinositol phosphate biosynthetic process"/>
    <property type="evidence" value="ECO:0007669"/>
    <property type="project" value="InterPro"/>
</dbReference>
<gene>
    <name evidence="9" type="ORF">TVAG_372100</name>
</gene>
<feature type="binding site" evidence="7">
    <location>
        <position position="92"/>
    </location>
    <ligand>
        <name>Mg(2+)</name>
        <dbReference type="ChEBI" id="CHEBI:18420"/>
        <label>1</label>
        <note>catalytic</note>
    </ligand>
</feature>
<dbReference type="STRING" id="5722.A2E0Y1"/>
<evidence type="ECO:0000256" key="7">
    <source>
        <dbReference type="PIRSR" id="PIRSR600760-2"/>
    </source>
</evidence>
<dbReference type="PROSITE" id="PS00630">
    <property type="entry name" value="IMP_2"/>
    <property type="match status" value="1"/>
</dbReference>
<comment type="cofactor">
    <cofactor evidence="2 7 8">
        <name>Mg(2+)</name>
        <dbReference type="ChEBI" id="CHEBI:18420"/>
    </cofactor>
</comment>
<dbReference type="AlphaFoldDB" id="A2E0Y1"/>
<dbReference type="GO" id="GO:0008934">
    <property type="term" value="F:inositol monophosphate 1-phosphatase activity"/>
    <property type="evidence" value="ECO:0000318"/>
    <property type="project" value="GO_Central"/>
</dbReference>
<dbReference type="InterPro" id="IPR020550">
    <property type="entry name" value="Inositol_monophosphatase_CS"/>
</dbReference>
<dbReference type="OrthoDB" id="10254945at2759"/>
<dbReference type="PRINTS" id="PR00377">
    <property type="entry name" value="IMPHPHTASES"/>
</dbReference>
<protein>
    <recommendedName>
        <fullName evidence="8">Inositol-1-monophosphatase</fullName>
        <ecNumber evidence="8">3.1.3.25</ecNumber>
    </recommendedName>
</protein>
<comment type="similarity">
    <text evidence="3 8">Belongs to the inositol monophosphatase superfamily.</text>
</comment>
<evidence type="ECO:0000256" key="3">
    <source>
        <dbReference type="ARBA" id="ARBA00009759"/>
    </source>
</evidence>
<evidence type="ECO:0000256" key="5">
    <source>
        <dbReference type="ARBA" id="ARBA00022801"/>
    </source>
</evidence>
<feature type="binding site" evidence="7">
    <location>
        <position position="70"/>
    </location>
    <ligand>
        <name>Mg(2+)</name>
        <dbReference type="ChEBI" id="CHEBI:18420"/>
        <label>1</label>
        <note>catalytic</note>
    </ligand>
</feature>
<evidence type="ECO:0000256" key="2">
    <source>
        <dbReference type="ARBA" id="ARBA00001946"/>
    </source>
</evidence>
<proteinExistence type="inferred from homology"/>
<feature type="binding site" evidence="7">
    <location>
        <position position="223"/>
    </location>
    <ligand>
        <name>Mg(2+)</name>
        <dbReference type="ChEBI" id="CHEBI:18420"/>
        <label>1</label>
        <note>catalytic</note>
    </ligand>
</feature>
<evidence type="ECO:0000256" key="6">
    <source>
        <dbReference type="ARBA" id="ARBA00022842"/>
    </source>
</evidence>